<gene>
    <name evidence="1" type="ORF">Pint_01617</name>
</gene>
<proteinExistence type="predicted"/>
<dbReference type="Proteomes" id="UP001163603">
    <property type="component" value="Chromosome 1"/>
</dbReference>
<protein>
    <submittedName>
        <fullName evidence="1">Uncharacterized protein</fullName>
    </submittedName>
</protein>
<dbReference type="EMBL" id="CM047736">
    <property type="protein sequence ID" value="KAJ0054615.1"/>
    <property type="molecule type" value="Genomic_DNA"/>
</dbReference>
<sequence>MGFLSDRPFKDWNDYGSTYDCSGNERKRGRTWKLDAAWKMLFKKRWPQIVHQTEPNGWEQTYWEAHLQRLVRFIINKHSIN</sequence>
<name>A0ACC0ZNC2_9ROSI</name>
<accession>A0ACC0ZNC2</accession>
<evidence type="ECO:0000313" key="2">
    <source>
        <dbReference type="Proteomes" id="UP001163603"/>
    </source>
</evidence>
<keyword evidence="2" id="KW-1185">Reference proteome</keyword>
<evidence type="ECO:0000313" key="1">
    <source>
        <dbReference type="EMBL" id="KAJ0054615.1"/>
    </source>
</evidence>
<organism evidence="1 2">
    <name type="scientific">Pistacia integerrima</name>
    <dbReference type="NCBI Taxonomy" id="434235"/>
    <lineage>
        <taxon>Eukaryota</taxon>
        <taxon>Viridiplantae</taxon>
        <taxon>Streptophyta</taxon>
        <taxon>Embryophyta</taxon>
        <taxon>Tracheophyta</taxon>
        <taxon>Spermatophyta</taxon>
        <taxon>Magnoliopsida</taxon>
        <taxon>eudicotyledons</taxon>
        <taxon>Gunneridae</taxon>
        <taxon>Pentapetalae</taxon>
        <taxon>rosids</taxon>
        <taxon>malvids</taxon>
        <taxon>Sapindales</taxon>
        <taxon>Anacardiaceae</taxon>
        <taxon>Pistacia</taxon>
    </lineage>
</organism>
<comment type="caution">
    <text evidence="1">The sequence shown here is derived from an EMBL/GenBank/DDBJ whole genome shotgun (WGS) entry which is preliminary data.</text>
</comment>
<reference evidence="2" key="1">
    <citation type="journal article" date="2023" name="G3 (Bethesda)">
        <title>Genome assembly and association tests identify interacting loci associated with vigor, precocity, and sex in interspecific pistachio rootstocks.</title>
        <authorList>
            <person name="Palmer W."/>
            <person name="Jacygrad E."/>
            <person name="Sagayaradj S."/>
            <person name="Cavanaugh K."/>
            <person name="Han R."/>
            <person name="Bertier L."/>
            <person name="Beede B."/>
            <person name="Kafkas S."/>
            <person name="Golino D."/>
            <person name="Preece J."/>
            <person name="Michelmore R."/>
        </authorList>
    </citation>
    <scope>NUCLEOTIDE SEQUENCE [LARGE SCALE GENOMIC DNA]</scope>
</reference>